<dbReference type="EMBL" id="NAJN01000453">
    <property type="protein sequence ID" value="TKA73119.1"/>
    <property type="molecule type" value="Genomic_DNA"/>
</dbReference>
<evidence type="ECO:0000256" key="1">
    <source>
        <dbReference type="ARBA" id="ARBA00022723"/>
    </source>
</evidence>
<dbReference type="GO" id="GO:0008270">
    <property type="term" value="F:zinc ion binding"/>
    <property type="evidence" value="ECO:0007669"/>
    <property type="project" value="InterPro"/>
</dbReference>
<feature type="compositionally biased region" description="Low complexity" evidence="9">
    <location>
        <begin position="15"/>
        <end position="41"/>
    </location>
</feature>
<feature type="domain" description="Xylanolytic transcriptional activator regulatory" evidence="10">
    <location>
        <begin position="148"/>
        <end position="331"/>
    </location>
</feature>
<dbReference type="GO" id="GO:0003677">
    <property type="term" value="F:DNA binding"/>
    <property type="evidence" value="ECO:0007669"/>
    <property type="project" value="UniProtKB-KW"/>
</dbReference>
<feature type="region of interest" description="Disordered" evidence="9">
    <location>
        <begin position="1"/>
        <end position="97"/>
    </location>
</feature>
<keyword evidence="3" id="KW-0805">Transcription regulation</keyword>
<dbReference type="InterPro" id="IPR036864">
    <property type="entry name" value="Zn2-C6_fun-type_DNA-bd_sf"/>
</dbReference>
<comment type="similarity">
    <text evidence="8">Belongs to the xlnR/xlr1 family.</text>
</comment>
<dbReference type="PANTHER" id="PTHR47663:SF1">
    <property type="entry name" value="XYLANOLYTIC TRANSCRIPTIONAL ACTIVATOR XLNR-RELATED"/>
    <property type="match status" value="1"/>
</dbReference>
<dbReference type="SUPFAM" id="SSF57701">
    <property type="entry name" value="Zn2/Cys6 DNA-binding domain"/>
    <property type="match status" value="1"/>
</dbReference>
<evidence type="ECO:0000256" key="2">
    <source>
        <dbReference type="ARBA" id="ARBA00022833"/>
    </source>
</evidence>
<dbReference type="GO" id="GO:0006351">
    <property type="term" value="P:DNA-templated transcription"/>
    <property type="evidence" value="ECO:0007669"/>
    <property type="project" value="InterPro"/>
</dbReference>
<evidence type="ECO:0000256" key="9">
    <source>
        <dbReference type="SAM" id="MobiDB-lite"/>
    </source>
</evidence>
<keyword evidence="5" id="KW-0010">Activator</keyword>
<evidence type="ECO:0000256" key="8">
    <source>
        <dbReference type="ARBA" id="ARBA00037990"/>
    </source>
</evidence>
<dbReference type="PANTHER" id="PTHR47663">
    <property type="entry name" value="XYLANOLYTIC TRANSCRIPTIONAL ACTIVATOR XLNR-RELATED"/>
    <property type="match status" value="1"/>
</dbReference>
<feature type="compositionally biased region" description="Basic and acidic residues" evidence="9">
    <location>
        <begin position="56"/>
        <end position="74"/>
    </location>
</feature>
<evidence type="ECO:0000256" key="6">
    <source>
        <dbReference type="ARBA" id="ARBA00023163"/>
    </source>
</evidence>
<proteinExistence type="inferred from homology"/>
<evidence type="ECO:0000256" key="4">
    <source>
        <dbReference type="ARBA" id="ARBA00023125"/>
    </source>
</evidence>
<keyword evidence="6" id="KW-0804">Transcription</keyword>
<reference evidence="11 12" key="1">
    <citation type="submission" date="2017-03" db="EMBL/GenBank/DDBJ databases">
        <title>Genomes of endolithic fungi from Antarctica.</title>
        <authorList>
            <person name="Coleine C."/>
            <person name="Masonjones S."/>
            <person name="Stajich J.E."/>
        </authorList>
    </citation>
    <scope>NUCLEOTIDE SEQUENCE [LARGE SCALE GENOMIC DNA]</scope>
    <source>
        <strain evidence="11 12">CCFEE 5187</strain>
    </source>
</reference>
<dbReference type="CDD" id="cd12148">
    <property type="entry name" value="fungal_TF_MHR"/>
    <property type="match status" value="1"/>
</dbReference>
<dbReference type="STRING" id="331657.A0A4V5NHE4"/>
<accession>A0A4V5NHE4</accession>
<gene>
    <name evidence="11" type="ORF">B0A49_03415</name>
</gene>
<keyword evidence="4" id="KW-0238">DNA-binding</keyword>
<evidence type="ECO:0000256" key="7">
    <source>
        <dbReference type="ARBA" id="ARBA00023242"/>
    </source>
</evidence>
<dbReference type="InterPro" id="IPR007219">
    <property type="entry name" value="XnlR_reg_dom"/>
</dbReference>
<evidence type="ECO:0000313" key="12">
    <source>
        <dbReference type="Proteomes" id="UP000308768"/>
    </source>
</evidence>
<sequence>MNAQMSHYPPPPQPDQQHYNPLQYAGPQAPQLLAPSQQAQQIPDFHQQLQQAVYPKPEHTPAEPSHADHVEQRIDQPLLPPAPSSAGQDGNQKGNRLRKACDSCSIRKVKCDESDRVGGAALLIDMPKPSKGVAESICDTTLLELLIQDFFTYIHPLCPFPHEPSFRESFRQREDYNNRPFLALLASMIGALVASFPRRPRLHLKALGKENLFPNHMSLVLRCQKVAAAARGAGYLERDDLNIYDAATSYFLGLTGVYTYRWRQGRLYFGECLTIIRALGLHKAKEHKYTPLGSLPAALGPHESNYDGPRDGGLDHITLEIGRRIFWTMFVSSRSMEQLGASFGELVIPPPTSSEPYPPLPVEVDDFCVYSTHIEQQPPGIVSVMTGFNFNVRVFCSYNPLSTMEMAWGIDAIVDWERQKKVLDQCLRSCKRVLDDIPQDLRVWPGVGPFGQSSRNDNWYPQQFGGYVGGRDPAAALMNPMNPSELDNSPEERRRLQYEIQKANIYASHLSTRSYIVEKYWNLCEAHNRMKSQTNSAANSPGITAAGLDGMLPSQATSNYDLTEREMFDERESIVKDLLVVLGSINQVNMEPNADSFTMKIRSIASTLLDVPKTRKGQVALQTEQYLAAFLDILMRLERVSPASMNPEQPDDEDGGLRHWADLREYQMKFTQQGGVLGLS</sequence>
<dbReference type="InterPro" id="IPR051439">
    <property type="entry name" value="XlnR/Xlr1"/>
</dbReference>
<dbReference type="Pfam" id="PF04082">
    <property type="entry name" value="Fungal_trans"/>
    <property type="match status" value="1"/>
</dbReference>
<evidence type="ECO:0000256" key="3">
    <source>
        <dbReference type="ARBA" id="ARBA00023015"/>
    </source>
</evidence>
<evidence type="ECO:0000259" key="10">
    <source>
        <dbReference type="Pfam" id="PF04082"/>
    </source>
</evidence>
<organism evidence="11 12">
    <name type="scientific">Cryomyces minteri</name>
    <dbReference type="NCBI Taxonomy" id="331657"/>
    <lineage>
        <taxon>Eukaryota</taxon>
        <taxon>Fungi</taxon>
        <taxon>Dikarya</taxon>
        <taxon>Ascomycota</taxon>
        <taxon>Pezizomycotina</taxon>
        <taxon>Dothideomycetes</taxon>
        <taxon>Dothideomycetes incertae sedis</taxon>
        <taxon>Cryomyces</taxon>
    </lineage>
</organism>
<evidence type="ECO:0000313" key="11">
    <source>
        <dbReference type="EMBL" id="TKA73119.1"/>
    </source>
</evidence>
<protein>
    <recommendedName>
        <fullName evidence="10">Xylanolytic transcriptional activator regulatory domain-containing protein</fullName>
    </recommendedName>
</protein>
<feature type="compositionally biased region" description="Polar residues" evidence="9">
    <location>
        <begin position="85"/>
        <end position="94"/>
    </location>
</feature>
<dbReference type="AlphaFoldDB" id="A0A4V5NHE4"/>
<dbReference type="Proteomes" id="UP000308768">
    <property type="component" value="Unassembled WGS sequence"/>
</dbReference>
<comment type="caution">
    <text evidence="11">The sequence shown here is derived from an EMBL/GenBank/DDBJ whole genome shotgun (WGS) entry which is preliminary data.</text>
</comment>
<dbReference type="GO" id="GO:0000981">
    <property type="term" value="F:DNA-binding transcription factor activity, RNA polymerase II-specific"/>
    <property type="evidence" value="ECO:0007669"/>
    <property type="project" value="InterPro"/>
</dbReference>
<keyword evidence="2" id="KW-0862">Zinc</keyword>
<dbReference type="OrthoDB" id="5284003at2759"/>
<keyword evidence="12" id="KW-1185">Reference proteome</keyword>
<name>A0A4V5NHE4_9PEZI</name>
<evidence type="ECO:0000256" key="5">
    <source>
        <dbReference type="ARBA" id="ARBA00023159"/>
    </source>
</evidence>
<dbReference type="CDD" id="cd00067">
    <property type="entry name" value="GAL4"/>
    <property type="match status" value="1"/>
</dbReference>
<dbReference type="InterPro" id="IPR001138">
    <property type="entry name" value="Zn2Cys6_DnaBD"/>
</dbReference>
<keyword evidence="1" id="KW-0479">Metal-binding</keyword>
<keyword evidence="7" id="KW-0539">Nucleus</keyword>